<evidence type="ECO:0000256" key="10">
    <source>
        <dbReference type="SAM" id="SignalP"/>
    </source>
</evidence>
<evidence type="ECO:0000256" key="8">
    <source>
        <dbReference type="ARBA" id="ARBA00022989"/>
    </source>
</evidence>
<dbReference type="PRINTS" id="PR00344">
    <property type="entry name" value="BCTRLSENSOR"/>
</dbReference>
<dbReference type="InterPro" id="IPR050736">
    <property type="entry name" value="Sensor_HK_Regulatory"/>
</dbReference>
<keyword evidence="8" id="KW-1133">Transmembrane helix</keyword>
<dbReference type="Gene3D" id="3.30.565.10">
    <property type="entry name" value="Histidine kinase-like ATPase, C-terminal domain"/>
    <property type="match status" value="1"/>
</dbReference>
<accession>A0ABV5PXB2</accession>
<comment type="subcellular location">
    <subcellularLocation>
        <location evidence="2">Cell membrane</location>
    </subcellularLocation>
</comment>
<comment type="caution">
    <text evidence="13">The sequence shown here is derived from an EMBL/GenBank/DDBJ whole genome shotgun (WGS) entry which is preliminary data.</text>
</comment>
<evidence type="ECO:0000256" key="2">
    <source>
        <dbReference type="ARBA" id="ARBA00004236"/>
    </source>
</evidence>
<gene>
    <name evidence="13" type="ORF">ACFFRN_14655</name>
</gene>
<evidence type="ECO:0000256" key="1">
    <source>
        <dbReference type="ARBA" id="ARBA00000085"/>
    </source>
</evidence>
<evidence type="ECO:0000259" key="12">
    <source>
        <dbReference type="PROSITE" id="PS50885"/>
    </source>
</evidence>
<dbReference type="EC" id="2.7.13.3" evidence="3"/>
<dbReference type="PANTHER" id="PTHR43711:SF1">
    <property type="entry name" value="HISTIDINE KINASE 1"/>
    <property type="match status" value="1"/>
</dbReference>
<dbReference type="InterPro" id="IPR036890">
    <property type="entry name" value="HATPase_C_sf"/>
</dbReference>
<dbReference type="Gene3D" id="6.10.340.10">
    <property type="match status" value="1"/>
</dbReference>
<comment type="catalytic activity">
    <reaction evidence="1">
        <text>ATP + protein L-histidine = ADP + protein N-phospho-L-histidine.</text>
        <dbReference type="EC" id="2.7.13.3"/>
    </reaction>
</comment>
<dbReference type="EMBL" id="JBHMCE010000004">
    <property type="protein sequence ID" value="MFB9527856.1"/>
    <property type="molecule type" value="Genomic_DNA"/>
</dbReference>
<dbReference type="CDD" id="cd06225">
    <property type="entry name" value="HAMP"/>
    <property type="match status" value="1"/>
</dbReference>
<organism evidence="13 14">
    <name type="scientific">Nonomuraea roseola</name>
    <dbReference type="NCBI Taxonomy" id="46179"/>
    <lineage>
        <taxon>Bacteria</taxon>
        <taxon>Bacillati</taxon>
        <taxon>Actinomycetota</taxon>
        <taxon>Actinomycetes</taxon>
        <taxon>Streptosporangiales</taxon>
        <taxon>Streptosporangiaceae</taxon>
        <taxon>Nonomuraea</taxon>
    </lineage>
</organism>
<dbReference type="SMART" id="SM00387">
    <property type="entry name" value="HATPase_c"/>
    <property type="match status" value="1"/>
</dbReference>
<feature type="signal peptide" evidence="10">
    <location>
        <begin position="1"/>
        <end position="27"/>
    </location>
</feature>
<evidence type="ECO:0000256" key="4">
    <source>
        <dbReference type="ARBA" id="ARBA00022553"/>
    </source>
</evidence>
<dbReference type="InterPro" id="IPR003660">
    <property type="entry name" value="HAMP_dom"/>
</dbReference>
<feature type="chain" id="PRO_5045729852" description="histidine kinase" evidence="10">
    <location>
        <begin position="28"/>
        <end position="597"/>
    </location>
</feature>
<dbReference type="SMART" id="SM00388">
    <property type="entry name" value="HisKA"/>
    <property type="match status" value="1"/>
</dbReference>
<keyword evidence="14" id="KW-1185">Reference proteome</keyword>
<name>A0ABV5PXB2_9ACTN</name>
<dbReference type="SUPFAM" id="SSF47384">
    <property type="entry name" value="Homodimeric domain of signal transducing histidine kinase"/>
    <property type="match status" value="1"/>
</dbReference>
<dbReference type="GO" id="GO:0016301">
    <property type="term" value="F:kinase activity"/>
    <property type="evidence" value="ECO:0007669"/>
    <property type="project" value="UniProtKB-KW"/>
</dbReference>
<dbReference type="SUPFAM" id="SSF55874">
    <property type="entry name" value="ATPase domain of HSP90 chaperone/DNA topoisomerase II/histidine kinase"/>
    <property type="match status" value="1"/>
</dbReference>
<dbReference type="SMART" id="SM00304">
    <property type="entry name" value="HAMP"/>
    <property type="match status" value="1"/>
</dbReference>
<feature type="domain" description="HAMP" evidence="12">
    <location>
        <begin position="325"/>
        <end position="377"/>
    </location>
</feature>
<dbReference type="PROSITE" id="PS50109">
    <property type="entry name" value="HIS_KIN"/>
    <property type="match status" value="1"/>
</dbReference>
<feature type="domain" description="Histidine kinase" evidence="11">
    <location>
        <begin position="385"/>
        <end position="597"/>
    </location>
</feature>
<dbReference type="InterPro" id="IPR036097">
    <property type="entry name" value="HisK_dim/P_sf"/>
</dbReference>
<keyword evidence="10" id="KW-0732">Signal</keyword>
<keyword evidence="9" id="KW-0902">Two-component regulatory system</keyword>
<dbReference type="InterPro" id="IPR004358">
    <property type="entry name" value="Sig_transdc_His_kin-like_C"/>
</dbReference>
<dbReference type="Gene3D" id="1.10.287.130">
    <property type="match status" value="1"/>
</dbReference>
<keyword evidence="8" id="KW-0472">Membrane</keyword>
<evidence type="ECO:0000313" key="14">
    <source>
        <dbReference type="Proteomes" id="UP001589646"/>
    </source>
</evidence>
<evidence type="ECO:0000256" key="6">
    <source>
        <dbReference type="ARBA" id="ARBA00022692"/>
    </source>
</evidence>
<proteinExistence type="predicted"/>
<evidence type="ECO:0000256" key="5">
    <source>
        <dbReference type="ARBA" id="ARBA00022679"/>
    </source>
</evidence>
<dbReference type="RefSeq" id="WP_346126810.1">
    <property type="nucleotide sequence ID" value="NZ_BAAAXC010000015.1"/>
</dbReference>
<sequence length="597" mass="63083">MRSLFVRLLTSSAVVAVCSITATAWLAASSTSGAIQREQGQTLASDARINNSLLGYASRHSDWSGVAPTLRDLAAQTSRRIALATENGALIADSATAGTPLPAKVSAVVDPLAVDVTLVPGAARDRIDPRAVGPFLLSARDRARLRKAADTYAVCAGRTGQAVQVTVSNTGRPLVTTLSQGVGQEPSPMPSAVPAAAPIVVGGCDATTFSTPTRTEKAALKQLNLLVSRCLKGKGAERGSVGLDFTWVSKEKQPMPPAAEPDQMISTCVVTARKEQLDPYVAPAAYLYIGSPAEATGQRIPLPSIAGAALLVLVLTVGVSVMAARRLVRPVNALTHAAQRMRDGDSSARVTVRTTGEISELATAFNEMSEHLQRMEEQRKAMVSDVSHELRTPLSNLRGWLEAAQDGVAELDPALIASLVEEILLLQHIVDDLQELALADAGKLRLHVEPVHLGDLLDQVTTAHRGRAEAAGLTLTTVVTDDPPLTADPVRLRQAIGNLVTNSLRYTPRGGHITLGARQDGDQVVVEVTDTGIGIRAEYLPHVFDRFWRAEKSRNRQTGGSGLGLAIVRNLAEAHGGTATVASVPGVRTTFTLRLPS</sequence>
<dbReference type="Pfam" id="PF02518">
    <property type="entry name" value="HATPase_c"/>
    <property type="match status" value="1"/>
</dbReference>
<protein>
    <recommendedName>
        <fullName evidence="3">histidine kinase</fullName>
        <ecNumber evidence="3">2.7.13.3</ecNumber>
    </recommendedName>
</protein>
<keyword evidence="5" id="KW-0808">Transferase</keyword>
<dbReference type="InterPro" id="IPR005467">
    <property type="entry name" value="His_kinase_dom"/>
</dbReference>
<dbReference type="Pfam" id="PF00512">
    <property type="entry name" value="HisKA"/>
    <property type="match status" value="1"/>
</dbReference>
<evidence type="ECO:0000259" key="11">
    <source>
        <dbReference type="PROSITE" id="PS50109"/>
    </source>
</evidence>
<dbReference type="Proteomes" id="UP001589646">
    <property type="component" value="Unassembled WGS sequence"/>
</dbReference>
<dbReference type="SUPFAM" id="SSF158472">
    <property type="entry name" value="HAMP domain-like"/>
    <property type="match status" value="1"/>
</dbReference>
<dbReference type="CDD" id="cd00075">
    <property type="entry name" value="HATPase"/>
    <property type="match status" value="1"/>
</dbReference>
<dbReference type="Pfam" id="PF00672">
    <property type="entry name" value="HAMP"/>
    <property type="match status" value="1"/>
</dbReference>
<evidence type="ECO:0000313" key="13">
    <source>
        <dbReference type="EMBL" id="MFB9527856.1"/>
    </source>
</evidence>
<evidence type="ECO:0000256" key="3">
    <source>
        <dbReference type="ARBA" id="ARBA00012438"/>
    </source>
</evidence>
<dbReference type="PROSITE" id="PS50885">
    <property type="entry name" value="HAMP"/>
    <property type="match status" value="1"/>
</dbReference>
<reference evidence="13 14" key="1">
    <citation type="submission" date="2024-09" db="EMBL/GenBank/DDBJ databases">
        <authorList>
            <person name="Sun Q."/>
            <person name="Mori K."/>
        </authorList>
    </citation>
    <scope>NUCLEOTIDE SEQUENCE [LARGE SCALE GENOMIC DNA]</scope>
    <source>
        <strain evidence="13 14">JCM 3323</strain>
    </source>
</reference>
<dbReference type="InterPro" id="IPR003594">
    <property type="entry name" value="HATPase_dom"/>
</dbReference>
<dbReference type="CDD" id="cd00082">
    <property type="entry name" value="HisKA"/>
    <property type="match status" value="1"/>
</dbReference>
<keyword evidence="4" id="KW-0597">Phosphoprotein</keyword>
<keyword evidence="6" id="KW-0812">Transmembrane</keyword>
<evidence type="ECO:0000256" key="7">
    <source>
        <dbReference type="ARBA" id="ARBA00022777"/>
    </source>
</evidence>
<dbReference type="InterPro" id="IPR003661">
    <property type="entry name" value="HisK_dim/P_dom"/>
</dbReference>
<evidence type="ECO:0000256" key="9">
    <source>
        <dbReference type="ARBA" id="ARBA00023012"/>
    </source>
</evidence>
<dbReference type="PANTHER" id="PTHR43711">
    <property type="entry name" value="TWO-COMPONENT HISTIDINE KINASE"/>
    <property type="match status" value="1"/>
</dbReference>
<keyword evidence="7 13" id="KW-0418">Kinase</keyword>